<keyword evidence="2" id="KW-1185">Reference proteome</keyword>
<evidence type="ECO:0000313" key="2">
    <source>
        <dbReference type="Proteomes" id="UP000218334"/>
    </source>
</evidence>
<proteinExistence type="predicted"/>
<sequence length="168" mass="18805">MSREALLQISMLFANGPSSFWVGDVEVLRSVSQARQAEADSANLFGNGPDTYFRDLKVEAREEEVDTSISTNSFAREVQEPIERRLVNERSSARRLQASDTAGRVAIRGVAALMPTPAIESASVHDQLKRYFVPSEALQRLQLFAYLVIVNRGFAMTRRKDAWDLNPS</sequence>
<name>A0A2H3BNV4_9AGAR</name>
<organism evidence="1 2">
    <name type="scientific">Armillaria solidipes</name>
    <dbReference type="NCBI Taxonomy" id="1076256"/>
    <lineage>
        <taxon>Eukaryota</taxon>
        <taxon>Fungi</taxon>
        <taxon>Dikarya</taxon>
        <taxon>Basidiomycota</taxon>
        <taxon>Agaricomycotina</taxon>
        <taxon>Agaricomycetes</taxon>
        <taxon>Agaricomycetidae</taxon>
        <taxon>Agaricales</taxon>
        <taxon>Marasmiineae</taxon>
        <taxon>Physalacriaceae</taxon>
        <taxon>Armillaria</taxon>
    </lineage>
</organism>
<protein>
    <submittedName>
        <fullName evidence="1">Uncharacterized protein</fullName>
    </submittedName>
</protein>
<accession>A0A2H3BNV4</accession>
<dbReference type="EMBL" id="KZ293435">
    <property type="protein sequence ID" value="PBK67728.1"/>
    <property type="molecule type" value="Genomic_DNA"/>
</dbReference>
<dbReference type="AlphaFoldDB" id="A0A2H3BNV4"/>
<gene>
    <name evidence="1" type="ORF">ARMSODRAFT_976493</name>
</gene>
<dbReference type="Proteomes" id="UP000218334">
    <property type="component" value="Unassembled WGS sequence"/>
</dbReference>
<evidence type="ECO:0000313" key="1">
    <source>
        <dbReference type="EMBL" id="PBK67728.1"/>
    </source>
</evidence>
<reference evidence="2" key="1">
    <citation type="journal article" date="2017" name="Nat. Ecol. Evol.">
        <title>Genome expansion and lineage-specific genetic innovations in the forest pathogenic fungi Armillaria.</title>
        <authorList>
            <person name="Sipos G."/>
            <person name="Prasanna A.N."/>
            <person name="Walter M.C."/>
            <person name="O'Connor E."/>
            <person name="Balint B."/>
            <person name="Krizsan K."/>
            <person name="Kiss B."/>
            <person name="Hess J."/>
            <person name="Varga T."/>
            <person name="Slot J."/>
            <person name="Riley R."/>
            <person name="Boka B."/>
            <person name="Rigling D."/>
            <person name="Barry K."/>
            <person name="Lee J."/>
            <person name="Mihaltcheva S."/>
            <person name="LaButti K."/>
            <person name="Lipzen A."/>
            <person name="Waldron R."/>
            <person name="Moloney N.M."/>
            <person name="Sperisen C."/>
            <person name="Kredics L."/>
            <person name="Vagvoelgyi C."/>
            <person name="Patrignani A."/>
            <person name="Fitzpatrick D."/>
            <person name="Nagy I."/>
            <person name="Doyle S."/>
            <person name="Anderson J.B."/>
            <person name="Grigoriev I.V."/>
            <person name="Gueldener U."/>
            <person name="Muensterkoetter M."/>
            <person name="Nagy L.G."/>
        </authorList>
    </citation>
    <scope>NUCLEOTIDE SEQUENCE [LARGE SCALE GENOMIC DNA]</scope>
    <source>
        <strain evidence="2">28-4</strain>
    </source>
</reference>